<feature type="compositionally biased region" description="Basic and acidic residues" evidence="1">
    <location>
        <begin position="147"/>
        <end position="162"/>
    </location>
</feature>
<dbReference type="EMBL" id="JBBPFD010000002">
    <property type="protein sequence ID" value="KAK7940567.1"/>
    <property type="molecule type" value="Genomic_DNA"/>
</dbReference>
<evidence type="ECO:0000256" key="1">
    <source>
        <dbReference type="SAM" id="MobiDB-lite"/>
    </source>
</evidence>
<proteinExistence type="predicted"/>
<dbReference type="GO" id="GO:0061001">
    <property type="term" value="P:regulation of dendritic spine morphogenesis"/>
    <property type="evidence" value="ECO:0007669"/>
    <property type="project" value="TreeGrafter"/>
</dbReference>
<comment type="caution">
    <text evidence="2">The sequence shown here is derived from an EMBL/GenBank/DDBJ whole genome shotgun (WGS) entry which is preliminary data.</text>
</comment>
<feature type="region of interest" description="Disordered" evidence="1">
    <location>
        <begin position="114"/>
        <end position="177"/>
    </location>
</feature>
<reference evidence="3" key="1">
    <citation type="submission" date="2024-04" db="EMBL/GenBank/DDBJ databases">
        <title>Salinicola lusitanus LLJ914,a marine bacterium isolated from the Okinawa Trough.</title>
        <authorList>
            <person name="Li J."/>
        </authorList>
    </citation>
    <scope>NUCLEOTIDE SEQUENCE [LARGE SCALE GENOMIC DNA]</scope>
</reference>
<dbReference type="InterPro" id="IPR051825">
    <property type="entry name" value="SRCIN1"/>
</dbReference>
<dbReference type="GO" id="GO:0015629">
    <property type="term" value="C:actin cytoskeleton"/>
    <property type="evidence" value="ECO:0007669"/>
    <property type="project" value="TreeGrafter"/>
</dbReference>
<organism evidence="2 3">
    <name type="scientific">Mugilogobius chulae</name>
    <name type="common">yellowstripe goby</name>
    <dbReference type="NCBI Taxonomy" id="88201"/>
    <lineage>
        <taxon>Eukaryota</taxon>
        <taxon>Metazoa</taxon>
        <taxon>Chordata</taxon>
        <taxon>Craniata</taxon>
        <taxon>Vertebrata</taxon>
        <taxon>Euteleostomi</taxon>
        <taxon>Actinopterygii</taxon>
        <taxon>Neopterygii</taxon>
        <taxon>Teleostei</taxon>
        <taxon>Neoteleostei</taxon>
        <taxon>Acanthomorphata</taxon>
        <taxon>Gobiaria</taxon>
        <taxon>Gobiiformes</taxon>
        <taxon>Gobioidei</taxon>
        <taxon>Gobiidae</taxon>
        <taxon>Gobionellinae</taxon>
        <taxon>Mugilogobius</taxon>
    </lineage>
</organism>
<name>A0AAW0Q7U9_9GOBI</name>
<gene>
    <name evidence="2" type="ORF">WMY93_003893</name>
</gene>
<dbReference type="GO" id="GO:0005737">
    <property type="term" value="C:cytoplasm"/>
    <property type="evidence" value="ECO:0007669"/>
    <property type="project" value="TreeGrafter"/>
</dbReference>
<dbReference type="PANTHER" id="PTHR22741">
    <property type="entry name" value="P140CAP/SNIP-RELATED"/>
    <property type="match status" value="1"/>
</dbReference>
<keyword evidence="3" id="KW-1185">Reference proteome</keyword>
<accession>A0AAW0Q7U9</accession>
<dbReference type="GO" id="GO:0014069">
    <property type="term" value="C:postsynaptic density"/>
    <property type="evidence" value="ECO:0007669"/>
    <property type="project" value="TreeGrafter"/>
</dbReference>
<dbReference type="AlphaFoldDB" id="A0AAW0Q7U9"/>
<dbReference type="PANTHER" id="PTHR22741:SF5">
    <property type="entry name" value="SRC KINASE SIGNALING INHIBITOR 1"/>
    <property type="match status" value="1"/>
</dbReference>
<evidence type="ECO:0000313" key="2">
    <source>
        <dbReference type="EMBL" id="KAK7940567.1"/>
    </source>
</evidence>
<protein>
    <submittedName>
        <fullName evidence="2">Uncharacterized protein</fullName>
    </submittedName>
</protein>
<evidence type="ECO:0000313" key="3">
    <source>
        <dbReference type="Proteomes" id="UP001460270"/>
    </source>
</evidence>
<sequence length="177" mass="19890">MANNETILLPNTSLLVANSLISHPSLSPLCPPPLTHTFVCTYPERGGTHMISTDDLEYPREYRTLGNARRFSNVGLVHTSEHRHTVTAAQSLEALTNLHKADMERKRDAFMDHLKSKYQQQQQQLQHHSPHHTPPSPSPSHGSMSRSSERAAREAREAREQSQEGVMRGFSQNAHLA</sequence>
<dbReference type="Proteomes" id="UP001460270">
    <property type="component" value="Unassembled WGS sequence"/>
</dbReference>